<keyword evidence="3" id="KW-1185">Reference proteome</keyword>
<accession>A0ABY3TPU4</accession>
<dbReference type="Proteomes" id="UP001055337">
    <property type="component" value="Chromosome"/>
</dbReference>
<name>A0ABY3TPU4_9MYCO</name>
<protein>
    <submittedName>
        <fullName evidence="2">Uncharacterized protein</fullName>
    </submittedName>
</protein>
<sequence length="152" mass="16571">MAKQLLGIAESAESEAVKLAAVRDALDRAGLKPPAQVELSAKPTEPWEEVMGDIAMSVGRTTRAEHRAARGRPPEEPRALPPMEIVDAEIVEDGPEPHADAPRERAERPSWAEDPPGTPARTSRELVRLEDAVGDVAAANRRAQTARRRHVR</sequence>
<dbReference type="RefSeq" id="WP_240178553.1">
    <property type="nucleotide sequence ID" value="NZ_CP092362.2"/>
</dbReference>
<evidence type="ECO:0000313" key="2">
    <source>
        <dbReference type="EMBL" id="ULN42083.1"/>
    </source>
</evidence>
<evidence type="ECO:0000256" key="1">
    <source>
        <dbReference type="SAM" id="MobiDB-lite"/>
    </source>
</evidence>
<reference evidence="2" key="1">
    <citation type="submission" date="2022-08" db="EMBL/GenBank/DDBJ databases">
        <title>Whole genome sequencing of non-tuberculosis mycobacteria type-strains.</title>
        <authorList>
            <person name="Igarashi Y."/>
            <person name="Osugi A."/>
            <person name="Mitarai S."/>
        </authorList>
    </citation>
    <scope>NUCLEOTIDE SEQUENCE</scope>
    <source>
        <strain evidence="2">JCM 16369</strain>
    </source>
</reference>
<feature type="compositionally biased region" description="Basic and acidic residues" evidence="1">
    <location>
        <begin position="95"/>
        <end position="111"/>
    </location>
</feature>
<gene>
    <name evidence="2" type="ORF">MI149_02845</name>
</gene>
<proteinExistence type="predicted"/>
<feature type="compositionally biased region" description="Basic and acidic residues" evidence="1">
    <location>
        <begin position="62"/>
        <end position="78"/>
    </location>
</feature>
<dbReference type="EMBL" id="CP092362">
    <property type="protein sequence ID" value="ULN42083.1"/>
    <property type="molecule type" value="Genomic_DNA"/>
</dbReference>
<evidence type="ECO:0000313" key="3">
    <source>
        <dbReference type="Proteomes" id="UP001055337"/>
    </source>
</evidence>
<organism evidence="2 3">
    <name type="scientific">Mycolicibacterium crocinum</name>
    <dbReference type="NCBI Taxonomy" id="388459"/>
    <lineage>
        <taxon>Bacteria</taxon>
        <taxon>Bacillati</taxon>
        <taxon>Actinomycetota</taxon>
        <taxon>Actinomycetes</taxon>
        <taxon>Mycobacteriales</taxon>
        <taxon>Mycobacteriaceae</taxon>
        <taxon>Mycolicibacterium</taxon>
    </lineage>
</organism>
<feature type="region of interest" description="Disordered" evidence="1">
    <location>
        <begin position="61"/>
        <end position="128"/>
    </location>
</feature>